<evidence type="ECO:0000256" key="2">
    <source>
        <dbReference type="SAM" id="MobiDB-lite"/>
    </source>
</evidence>
<dbReference type="Pfam" id="PF01047">
    <property type="entry name" value="MarR"/>
    <property type="match status" value="1"/>
</dbReference>
<dbReference type="InterPro" id="IPR011991">
    <property type="entry name" value="ArsR-like_HTH"/>
</dbReference>
<protein>
    <submittedName>
        <fullName evidence="4">Transcriptional regulator, MarR family</fullName>
    </submittedName>
</protein>
<dbReference type="GO" id="GO:0006950">
    <property type="term" value="P:response to stress"/>
    <property type="evidence" value="ECO:0007669"/>
    <property type="project" value="TreeGrafter"/>
</dbReference>
<evidence type="ECO:0000313" key="4">
    <source>
        <dbReference type="EMBL" id="SEC87665.1"/>
    </source>
</evidence>
<dbReference type="SMART" id="SM00347">
    <property type="entry name" value="HTH_MARR"/>
    <property type="match status" value="1"/>
</dbReference>
<organism evidence="4 5">
    <name type="scientific">Bradyrhizobium erythrophlei</name>
    <dbReference type="NCBI Taxonomy" id="1437360"/>
    <lineage>
        <taxon>Bacteria</taxon>
        <taxon>Pseudomonadati</taxon>
        <taxon>Pseudomonadota</taxon>
        <taxon>Alphaproteobacteria</taxon>
        <taxon>Hyphomicrobiales</taxon>
        <taxon>Nitrobacteraceae</taxon>
        <taxon>Bradyrhizobium</taxon>
    </lineage>
</organism>
<dbReference type="PRINTS" id="PR00598">
    <property type="entry name" value="HTHMARR"/>
</dbReference>
<dbReference type="PANTHER" id="PTHR33164:SF5">
    <property type="entry name" value="ORGANIC HYDROPEROXIDE RESISTANCE TRANSCRIPTIONAL REGULATOR"/>
    <property type="match status" value="1"/>
</dbReference>
<gene>
    <name evidence="4" type="ORF">SAMN05444164_2984</name>
</gene>
<proteinExistence type="predicted"/>
<dbReference type="OrthoDB" id="9806864at2"/>
<dbReference type="InterPro" id="IPR000835">
    <property type="entry name" value="HTH_MarR-typ"/>
</dbReference>
<dbReference type="PANTHER" id="PTHR33164">
    <property type="entry name" value="TRANSCRIPTIONAL REGULATOR, MARR FAMILY"/>
    <property type="match status" value="1"/>
</dbReference>
<dbReference type="AlphaFoldDB" id="A0A1H4W346"/>
<dbReference type="EMBL" id="FNTH01000001">
    <property type="protein sequence ID" value="SEC87665.1"/>
    <property type="molecule type" value="Genomic_DNA"/>
</dbReference>
<accession>A0A1H4W346</accession>
<evidence type="ECO:0000259" key="3">
    <source>
        <dbReference type="PROSITE" id="PS50995"/>
    </source>
</evidence>
<evidence type="ECO:0000256" key="1">
    <source>
        <dbReference type="ARBA" id="ARBA00004496"/>
    </source>
</evidence>
<dbReference type="GO" id="GO:0003700">
    <property type="term" value="F:DNA-binding transcription factor activity"/>
    <property type="evidence" value="ECO:0007669"/>
    <property type="project" value="InterPro"/>
</dbReference>
<sequence>MKTRTTNARREPRNRPSQGSIAPVEMPGLDSHLCFALYSASNHMTRLFVPFLKKLGVTYPQYLVLVVLWERGARGVGDLASALQMDLGSLSPMLKRLEAKGLVTRRRQPNDERRVLVDLTAKGVSLRQRTEQMLGEFYCFLNMPLDELFDLKDRLRHFVNSAGPKETTPRPVKLTEPAL</sequence>
<dbReference type="SUPFAM" id="SSF46785">
    <property type="entry name" value="Winged helix' DNA-binding domain"/>
    <property type="match status" value="1"/>
</dbReference>
<evidence type="ECO:0000313" key="5">
    <source>
        <dbReference type="Proteomes" id="UP000198992"/>
    </source>
</evidence>
<comment type="subcellular location">
    <subcellularLocation>
        <location evidence="1">Cytoplasm</location>
    </subcellularLocation>
</comment>
<dbReference type="GO" id="GO:0005737">
    <property type="term" value="C:cytoplasm"/>
    <property type="evidence" value="ECO:0007669"/>
    <property type="project" value="UniProtKB-SubCell"/>
</dbReference>
<dbReference type="Gene3D" id="1.10.10.10">
    <property type="entry name" value="Winged helix-like DNA-binding domain superfamily/Winged helix DNA-binding domain"/>
    <property type="match status" value="1"/>
</dbReference>
<dbReference type="CDD" id="cd00090">
    <property type="entry name" value="HTH_ARSR"/>
    <property type="match status" value="1"/>
</dbReference>
<dbReference type="InterPro" id="IPR036390">
    <property type="entry name" value="WH_DNA-bd_sf"/>
</dbReference>
<dbReference type="Proteomes" id="UP000198992">
    <property type="component" value="Unassembled WGS sequence"/>
</dbReference>
<dbReference type="InterPro" id="IPR039422">
    <property type="entry name" value="MarR/SlyA-like"/>
</dbReference>
<dbReference type="PROSITE" id="PS50995">
    <property type="entry name" value="HTH_MARR_2"/>
    <property type="match status" value="1"/>
</dbReference>
<name>A0A1H4W346_9BRAD</name>
<dbReference type="InterPro" id="IPR036388">
    <property type="entry name" value="WH-like_DNA-bd_sf"/>
</dbReference>
<feature type="domain" description="HTH marR-type" evidence="3">
    <location>
        <begin position="30"/>
        <end position="157"/>
    </location>
</feature>
<reference evidence="4 5" key="1">
    <citation type="submission" date="2016-10" db="EMBL/GenBank/DDBJ databases">
        <authorList>
            <person name="de Groot N.N."/>
        </authorList>
    </citation>
    <scope>NUCLEOTIDE SEQUENCE [LARGE SCALE GENOMIC DNA]</scope>
    <source>
        <strain evidence="4 5">MT12</strain>
    </source>
</reference>
<feature type="region of interest" description="Disordered" evidence="2">
    <location>
        <begin position="1"/>
        <end position="23"/>
    </location>
</feature>